<accession>A0A3S0QP64</accession>
<dbReference type="Gene3D" id="1.10.260.40">
    <property type="entry name" value="lambda repressor-like DNA-binding domains"/>
    <property type="match status" value="1"/>
</dbReference>
<organism evidence="2 3">
    <name type="scientific">Lysinibacillus antri</name>
    <dbReference type="NCBI Taxonomy" id="2498145"/>
    <lineage>
        <taxon>Bacteria</taxon>
        <taxon>Bacillati</taxon>
        <taxon>Bacillota</taxon>
        <taxon>Bacilli</taxon>
        <taxon>Bacillales</taxon>
        <taxon>Bacillaceae</taxon>
        <taxon>Lysinibacillus</taxon>
    </lineage>
</organism>
<dbReference type="InterPro" id="IPR010982">
    <property type="entry name" value="Lambda_DNA-bd_dom_sf"/>
</dbReference>
<dbReference type="EMBL" id="RYYR01000017">
    <property type="protein sequence ID" value="RUL51108.1"/>
    <property type="molecule type" value="Genomic_DNA"/>
</dbReference>
<dbReference type="SMART" id="SM00530">
    <property type="entry name" value="HTH_XRE"/>
    <property type="match status" value="1"/>
</dbReference>
<evidence type="ECO:0000259" key="1">
    <source>
        <dbReference type="PROSITE" id="PS50943"/>
    </source>
</evidence>
<dbReference type="CDD" id="cd00093">
    <property type="entry name" value="HTH_XRE"/>
    <property type="match status" value="1"/>
</dbReference>
<feature type="domain" description="HTH cro/C1-type" evidence="1">
    <location>
        <begin position="7"/>
        <end position="43"/>
    </location>
</feature>
<protein>
    <submittedName>
        <fullName evidence="2">XRE family transcriptional regulator</fullName>
    </submittedName>
</protein>
<dbReference type="Proteomes" id="UP000287910">
    <property type="component" value="Unassembled WGS sequence"/>
</dbReference>
<name>A0A3S0QP64_9BACI</name>
<dbReference type="RefSeq" id="WP_126659597.1">
    <property type="nucleotide sequence ID" value="NZ_RYYR01000017.1"/>
</dbReference>
<proteinExistence type="predicted"/>
<evidence type="ECO:0000313" key="2">
    <source>
        <dbReference type="EMBL" id="RUL51108.1"/>
    </source>
</evidence>
<dbReference type="AlphaFoldDB" id="A0A3S0QP64"/>
<dbReference type="Pfam" id="PF01381">
    <property type="entry name" value="HTH_3"/>
    <property type="match status" value="1"/>
</dbReference>
<dbReference type="InterPro" id="IPR001387">
    <property type="entry name" value="Cro/C1-type_HTH"/>
</dbReference>
<keyword evidence="3" id="KW-1185">Reference proteome</keyword>
<dbReference type="GO" id="GO:0003677">
    <property type="term" value="F:DNA binding"/>
    <property type="evidence" value="ECO:0007669"/>
    <property type="project" value="InterPro"/>
</dbReference>
<reference evidence="2 3" key="1">
    <citation type="submission" date="2018-12" db="EMBL/GenBank/DDBJ databases">
        <title>Lysinibacillus antri sp. nov., isolated from a cave soil.</title>
        <authorList>
            <person name="Narsing Rao M.P."/>
            <person name="Zhang H."/>
            <person name="Dong Z.-Y."/>
            <person name="Niu X.-K."/>
            <person name="Zhang K."/>
            <person name="Fang B.-Z."/>
            <person name="Kang Y.-Q."/>
            <person name="Xiao M."/>
            <person name="Li W.-J."/>
        </authorList>
    </citation>
    <scope>NUCLEOTIDE SEQUENCE [LARGE SCALE GENOMIC DNA]</scope>
    <source>
        <strain evidence="2 3">SYSU K30002</strain>
    </source>
</reference>
<gene>
    <name evidence="2" type="ORF">EK386_12935</name>
</gene>
<sequence length="76" mass="8952">MDFSEYVRHTRLFYGLTQKEFAEKLGYKQTTISDVENKRKNASDRLRAALIRNYPKSPEFERFLYEIKQGGVNNGS</sequence>
<comment type="caution">
    <text evidence="2">The sequence shown here is derived from an EMBL/GenBank/DDBJ whole genome shotgun (WGS) entry which is preliminary data.</text>
</comment>
<dbReference type="PROSITE" id="PS50943">
    <property type="entry name" value="HTH_CROC1"/>
    <property type="match status" value="1"/>
</dbReference>
<dbReference type="SUPFAM" id="SSF47413">
    <property type="entry name" value="lambda repressor-like DNA-binding domains"/>
    <property type="match status" value="1"/>
</dbReference>
<evidence type="ECO:0000313" key="3">
    <source>
        <dbReference type="Proteomes" id="UP000287910"/>
    </source>
</evidence>